<dbReference type="PANTHER" id="PTHR21237:SF23">
    <property type="entry name" value="GRPE PROTEIN HOMOLOG, MITOCHONDRIAL"/>
    <property type="match status" value="1"/>
</dbReference>
<comment type="function">
    <text evidence="7 8">Participates actively in the response to hyperosmotic and heat shock by preventing the aggregation of stress-denatured proteins, in association with DnaK and GrpE. It is the nucleotide exchange factor for DnaK and may function as a thermosensor. Unfolded proteins bind initially to DnaJ; upon interaction with the DnaJ-bound protein, DnaK hydrolyzes its bound ATP, resulting in the formation of a stable complex. GrpE releases ADP from DnaK; ATP binding to DnaK triggers the release of the substrate protein, thus completing the reaction cycle. Several rounds of ATP-dependent interactions between DnaJ, DnaK and GrpE are required for fully efficient folding.</text>
</comment>
<evidence type="ECO:0000256" key="4">
    <source>
        <dbReference type="ARBA" id="ARBA00022490"/>
    </source>
</evidence>
<dbReference type="Pfam" id="PF01025">
    <property type="entry name" value="GrpE"/>
    <property type="match status" value="1"/>
</dbReference>
<feature type="compositionally biased region" description="Low complexity" evidence="10">
    <location>
        <begin position="13"/>
        <end position="24"/>
    </location>
</feature>
<dbReference type="HAMAP" id="MF_01151">
    <property type="entry name" value="GrpE"/>
    <property type="match status" value="1"/>
</dbReference>
<feature type="region of interest" description="Disordered" evidence="10">
    <location>
        <begin position="1"/>
        <end position="46"/>
    </location>
</feature>
<dbReference type="GO" id="GO:0042803">
    <property type="term" value="F:protein homodimerization activity"/>
    <property type="evidence" value="ECO:0007669"/>
    <property type="project" value="InterPro"/>
</dbReference>
<gene>
    <name evidence="7" type="primary">grpE</name>
    <name evidence="11" type="ordered locus">Metev_0257</name>
</gene>
<evidence type="ECO:0000256" key="10">
    <source>
        <dbReference type="SAM" id="MobiDB-lite"/>
    </source>
</evidence>
<sequence>MAEESDKYEAENSEVAENNAEGAESQNLNEESEMSSKDEEIERLNQQIEDLNQKYRRLAAEYDNFRKRASREKEELRKYGIENVVIDLLEVLDNFERALESARNTNDTNSIIEGIEMVYNQFYSTLNKYGLEKLICEGEEFDPYKHEALSHVEKSENPEDTVVDVCKPGYALNSKVIRPAMVTVSKKSESETEDENEDNNKDQE</sequence>
<evidence type="ECO:0000256" key="5">
    <source>
        <dbReference type="ARBA" id="ARBA00023016"/>
    </source>
</evidence>
<dbReference type="GO" id="GO:0006457">
    <property type="term" value="P:protein folding"/>
    <property type="evidence" value="ECO:0007669"/>
    <property type="project" value="InterPro"/>
</dbReference>
<evidence type="ECO:0000256" key="9">
    <source>
        <dbReference type="RuleBase" id="RU004478"/>
    </source>
</evidence>
<dbReference type="InterPro" id="IPR000740">
    <property type="entry name" value="GrpE"/>
</dbReference>
<name>D7E6G3_METEZ</name>
<dbReference type="RefSeq" id="WP_013193753.1">
    <property type="nucleotide sequence ID" value="NC_014253.1"/>
</dbReference>
<evidence type="ECO:0000256" key="1">
    <source>
        <dbReference type="ARBA" id="ARBA00004496"/>
    </source>
</evidence>
<feature type="compositionally biased region" description="Basic and acidic residues" evidence="10">
    <location>
        <begin position="34"/>
        <end position="43"/>
    </location>
</feature>
<dbReference type="FunFam" id="2.30.22.10:FF:000001">
    <property type="entry name" value="Protein GrpE"/>
    <property type="match status" value="1"/>
</dbReference>
<dbReference type="OrthoDB" id="372230at2157"/>
<reference evidence="11 12" key="1">
    <citation type="submission" date="2010-06" db="EMBL/GenBank/DDBJ databases">
        <title>Complete sequence chromosome of Methanohalobium evestigatum Z-7303.</title>
        <authorList>
            <consortium name="US DOE Joint Genome Institute"/>
            <person name="Lucas S."/>
            <person name="Copeland A."/>
            <person name="Lapidus A."/>
            <person name="Cheng J.-F."/>
            <person name="Bruce D."/>
            <person name="Goodwin L."/>
            <person name="Pitluck S."/>
            <person name="Saunders E."/>
            <person name="Detter J.C."/>
            <person name="Han C."/>
            <person name="Tapia R."/>
            <person name="Land M."/>
            <person name="Hauser L."/>
            <person name="Kyrpides N."/>
            <person name="Mikhailova N."/>
            <person name="Sieprawska-Lupa M."/>
            <person name="Whitman W.B."/>
            <person name="Anderson I."/>
            <person name="Woyke T."/>
        </authorList>
    </citation>
    <scope>NUCLEOTIDE SEQUENCE [LARGE SCALE GENOMIC DNA]</scope>
    <source>
        <strain evidence="12">ATCC BAA-1072 / DSM 3721 / NBRC 107634 / OCM 161 / Z-7303</strain>
    </source>
</reference>
<comment type="subcellular location">
    <subcellularLocation>
        <location evidence="1 7">Cytoplasm</location>
    </subcellularLocation>
</comment>
<feature type="region of interest" description="Disordered" evidence="10">
    <location>
        <begin position="182"/>
        <end position="204"/>
    </location>
</feature>
<dbReference type="GO" id="GO:0000774">
    <property type="term" value="F:adenyl-nucleotide exchange factor activity"/>
    <property type="evidence" value="ECO:0007669"/>
    <property type="project" value="InterPro"/>
</dbReference>
<dbReference type="InterPro" id="IPR013805">
    <property type="entry name" value="GrpE_CC"/>
</dbReference>
<evidence type="ECO:0000313" key="11">
    <source>
        <dbReference type="EMBL" id="ADI73185.1"/>
    </source>
</evidence>
<dbReference type="PRINTS" id="PR00773">
    <property type="entry name" value="GRPEPROTEIN"/>
</dbReference>
<evidence type="ECO:0000256" key="8">
    <source>
        <dbReference type="RuleBase" id="RU000639"/>
    </source>
</evidence>
<keyword evidence="6 7" id="KW-0143">Chaperone</keyword>
<keyword evidence="4 7" id="KW-0963">Cytoplasm</keyword>
<dbReference type="AlphaFoldDB" id="D7E6G3"/>
<feature type="compositionally biased region" description="Basic and acidic residues" evidence="10">
    <location>
        <begin position="1"/>
        <end position="10"/>
    </location>
</feature>
<dbReference type="GO" id="GO:0005737">
    <property type="term" value="C:cytoplasm"/>
    <property type="evidence" value="ECO:0007669"/>
    <property type="project" value="UniProtKB-SubCell"/>
</dbReference>
<dbReference type="SUPFAM" id="SSF51064">
    <property type="entry name" value="Head domain of nucleotide exchange factor GrpE"/>
    <property type="match status" value="1"/>
</dbReference>
<comment type="subunit">
    <text evidence="3 7">Homodimer.</text>
</comment>
<dbReference type="NCBIfam" id="NF010750">
    <property type="entry name" value="PRK14153.1"/>
    <property type="match status" value="1"/>
</dbReference>
<dbReference type="PANTHER" id="PTHR21237">
    <property type="entry name" value="GRPE PROTEIN"/>
    <property type="match status" value="1"/>
</dbReference>
<proteinExistence type="inferred from homology"/>
<dbReference type="STRING" id="644295.Metev_0257"/>
<dbReference type="HOGENOM" id="CLU_057217_5_2_2"/>
<dbReference type="EMBL" id="CP002069">
    <property type="protein sequence ID" value="ADI73185.1"/>
    <property type="molecule type" value="Genomic_DNA"/>
</dbReference>
<comment type="similarity">
    <text evidence="2 7 9">Belongs to the GrpE family.</text>
</comment>
<dbReference type="GO" id="GO:0051082">
    <property type="term" value="F:unfolded protein binding"/>
    <property type="evidence" value="ECO:0007669"/>
    <property type="project" value="TreeGrafter"/>
</dbReference>
<evidence type="ECO:0000256" key="7">
    <source>
        <dbReference type="HAMAP-Rule" id="MF_01151"/>
    </source>
</evidence>
<dbReference type="NCBIfam" id="NF010738">
    <property type="entry name" value="PRK14140.1"/>
    <property type="match status" value="1"/>
</dbReference>
<dbReference type="SUPFAM" id="SSF58014">
    <property type="entry name" value="Coiled-coil domain of nucleotide exchange factor GrpE"/>
    <property type="match status" value="1"/>
</dbReference>
<dbReference type="GO" id="GO:0051087">
    <property type="term" value="F:protein-folding chaperone binding"/>
    <property type="evidence" value="ECO:0007669"/>
    <property type="project" value="InterPro"/>
</dbReference>
<keyword evidence="5 7" id="KW-0346">Stress response</keyword>
<dbReference type="PROSITE" id="PS01071">
    <property type="entry name" value="GRPE"/>
    <property type="match status" value="1"/>
</dbReference>
<evidence type="ECO:0000256" key="3">
    <source>
        <dbReference type="ARBA" id="ARBA00011738"/>
    </source>
</evidence>
<keyword evidence="12" id="KW-1185">Reference proteome</keyword>
<dbReference type="Gene3D" id="2.30.22.10">
    <property type="entry name" value="Head domain of nucleotide exchange factor GrpE"/>
    <property type="match status" value="1"/>
</dbReference>
<evidence type="ECO:0000256" key="6">
    <source>
        <dbReference type="ARBA" id="ARBA00023186"/>
    </source>
</evidence>
<dbReference type="GeneID" id="9345870"/>
<dbReference type="InterPro" id="IPR009012">
    <property type="entry name" value="GrpE_head"/>
</dbReference>
<evidence type="ECO:0000256" key="2">
    <source>
        <dbReference type="ARBA" id="ARBA00009054"/>
    </source>
</evidence>
<evidence type="ECO:0000313" key="12">
    <source>
        <dbReference type="Proteomes" id="UP000000391"/>
    </source>
</evidence>
<dbReference type="Proteomes" id="UP000000391">
    <property type="component" value="Chromosome"/>
</dbReference>
<protein>
    <recommendedName>
        <fullName evidence="7 8">Protein GrpE</fullName>
    </recommendedName>
    <alternativeName>
        <fullName evidence="7">HSP-70 cofactor</fullName>
    </alternativeName>
</protein>
<accession>D7E6G3</accession>
<dbReference type="Gene3D" id="3.90.20.20">
    <property type="match status" value="1"/>
</dbReference>
<organism evidence="11 12">
    <name type="scientific">Methanohalobium evestigatum (strain ATCC BAA-1072 / DSM 3721 / NBRC 107634 / OCM 161 / Z-7303)</name>
    <dbReference type="NCBI Taxonomy" id="644295"/>
    <lineage>
        <taxon>Archaea</taxon>
        <taxon>Methanobacteriati</taxon>
        <taxon>Methanobacteriota</taxon>
        <taxon>Stenosarchaea group</taxon>
        <taxon>Methanomicrobia</taxon>
        <taxon>Methanosarcinales</taxon>
        <taxon>Methanosarcinaceae</taxon>
        <taxon>Methanohalobium</taxon>
    </lineage>
</organism>
<dbReference type="KEGG" id="mev:Metev_0257"/>
<dbReference type="CDD" id="cd00446">
    <property type="entry name" value="GrpE"/>
    <property type="match status" value="1"/>
</dbReference>